<organism evidence="2 3">
    <name type="scientific">Ladona fulva</name>
    <name type="common">Scarce chaser dragonfly</name>
    <name type="synonym">Libellula fulva</name>
    <dbReference type="NCBI Taxonomy" id="123851"/>
    <lineage>
        <taxon>Eukaryota</taxon>
        <taxon>Metazoa</taxon>
        <taxon>Ecdysozoa</taxon>
        <taxon>Arthropoda</taxon>
        <taxon>Hexapoda</taxon>
        <taxon>Insecta</taxon>
        <taxon>Pterygota</taxon>
        <taxon>Palaeoptera</taxon>
        <taxon>Odonata</taxon>
        <taxon>Epiprocta</taxon>
        <taxon>Anisoptera</taxon>
        <taxon>Libelluloidea</taxon>
        <taxon>Libellulidae</taxon>
        <taxon>Ladona</taxon>
    </lineage>
</organism>
<feature type="compositionally biased region" description="Polar residues" evidence="1">
    <location>
        <begin position="10"/>
        <end position="22"/>
    </location>
</feature>
<proteinExistence type="predicted"/>
<keyword evidence="3" id="KW-1185">Reference proteome</keyword>
<dbReference type="OrthoDB" id="8053568at2759"/>
<evidence type="ECO:0000256" key="1">
    <source>
        <dbReference type="SAM" id="MobiDB-lite"/>
    </source>
</evidence>
<dbReference type="AlphaFoldDB" id="A0A8K0P544"/>
<comment type="caution">
    <text evidence="2">The sequence shown here is derived from an EMBL/GenBank/DDBJ whole genome shotgun (WGS) entry which is preliminary data.</text>
</comment>
<accession>A0A8K0P544</accession>
<evidence type="ECO:0000313" key="3">
    <source>
        <dbReference type="Proteomes" id="UP000792457"/>
    </source>
</evidence>
<evidence type="ECO:0000313" key="2">
    <source>
        <dbReference type="EMBL" id="KAG8231244.1"/>
    </source>
</evidence>
<dbReference type="Proteomes" id="UP000792457">
    <property type="component" value="Unassembled WGS sequence"/>
</dbReference>
<reference evidence="2" key="1">
    <citation type="submission" date="2013-04" db="EMBL/GenBank/DDBJ databases">
        <authorList>
            <person name="Qu J."/>
            <person name="Murali S.C."/>
            <person name="Bandaranaike D."/>
            <person name="Bellair M."/>
            <person name="Blankenburg K."/>
            <person name="Chao H."/>
            <person name="Dinh H."/>
            <person name="Doddapaneni H."/>
            <person name="Downs B."/>
            <person name="Dugan-Rocha S."/>
            <person name="Elkadiri S."/>
            <person name="Gnanaolivu R.D."/>
            <person name="Hernandez B."/>
            <person name="Javaid M."/>
            <person name="Jayaseelan J.C."/>
            <person name="Lee S."/>
            <person name="Li M."/>
            <person name="Ming W."/>
            <person name="Munidasa M."/>
            <person name="Muniz J."/>
            <person name="Nguyen L."/>
            <person name="Ongeri F."/>
            <person name="Osuji N."/>
            <person name="Pu L.-L."/>
            <person name="Puazo M."/>
            <person name="Qu C."/>
            <person name="Quiroz J."/>
            <person name="Raj R."/>
            <person name="Weissenberger G."/>
            <person name="Xin Y."/>
            <person name="Zou X."/>
            <person name="Han Y."/>
            <person name="Richards S."/>
            <person name="Worley K."/>
            <person name="Muzny D."/>
            <person name="Gibbs R."/>
        </authorList>
    </citation>
    <scope>NUCLEOTIDE SEQUENCE</scope>
    <source>
        <strain evidence="2">Sampled in the wild</strain>
    </source>
</reference>
<sequence>MQLKEDSPTPIENIQPGSSKTTMRNNFIIPKIVAAPDKCLLSMRDSVFILEATIEALANNADEFPINVVTVHWDGKLLPALDARKSKKNVFQELFYM</sequence>
<gene>
    <name evidence="2" type="ORF">J437_LFUL005918</name>
</gene>
<reference evidence="2" key="2">
    <citation type="submission" date="2017-10" db="EMBL/GenBank/DDBJ databases">
        <title>Ladona fulva Genome sequencing and assembly.</title>
        <authorList>
            <person name="Murali S."/>
            <person name="Richards S."/>
            <person name="Bandaranaike D."/>
            <person name="Bellair M."/>
            <person name="Blankenburg K."/>
            <person name="Chao H."/>
            <person name="Dinh H."/>
            <person name="Doddapaneni H."/>
            <person name="Dugan-Rocha S."/>
            <person name="Elkadiri S."/>
            <person name="Gnanaolivu R."/>
            <person name="Hernandez B."/>
            <person name="Skinner E."/>
            <person name="Javaid M."/>
            <person name="Lee S."/>
            <person name="Li M."/>
            <person name="Ming W."/>
            <person name="Munidasa M."/>
            <person name="Muniz J."/>
            <person name="Nguyen L."/>
            <person name="Hughes D."/>
            <person name="Osuji N."/>
            <person name="Pu L.-L."/>
            <person name="Puazo M."/>
            <person name="Qu C."/>
            <person name="Quiroz J."/>
            <person name="Raj R."/>
            <person name="Weissenberger G."/>
            <person name="Xin Y."/>
            <person name="Zou X."/>
            <person name="Han Y."/>
            <person name="Worley K."/>
            <person name="Muzny D."/>
            <person name="Gibbs R."/>
        </authorList>
    </citation>
    <scope>NUCLEOTIDE SEQUENCE</scope>
    <source>
        <strain evidence="2">Sampled in the wild</strain>
    </source>
</reference>
<name>A0A8K0P544_LADFU</name>
<dbReference type="EMBL" id="KZ308544">
    <property type="protein sequence ID" value="KAG8231244.1"/>
    <property type="molecule type" value="Genomic_DNA"/>
</dbReference>
<protein>
    <submittedName>
        <fullName evidence="2">Uncharacterized protein</fullName>
    </submittedName>
</protein>
<feature type="region of interest" description="Disordered" evidence="1">
    <location>
        <begin position="1"/>
        <end position="22"/>
    </location>
</feature>